<dbReference type="Proteomes" id="UP000078454">
    <property type="component" value="Unassembled WGS sequence"/>
</dbReference>
<evidence type="ECO:0000256" key="5">
    <source>
        <dbReference type="ARBA" id="ARBA00022840"/>
    </source>
</evidence>
<proteinExistence type="inferred from homology"/>
<dbReference type="STRING" id="1850517.A8708_06725"/>
<gene>
    <name evidence="7" type="ORF">A8708_06725</name>
</gene>
<dbReference type="SUPFAM" id="SSF53613">
    <property type="entry name" value="Ribokinase-like"/>
    <property type="match status" value="1"/>
</dbReference>
<keyword evidence="8" id="KW-1185">Reference proteome</keyword>
<comment type="caution">
    <text evidence="7">The sequence shown here is derived from an EMBL/GenBank/DDBJ whole genome shotgun (WGS) entry which is preliminary data.</text>
</comment>
<dbReference type="OrthoDB" id="9813569at2"/>
<dbReference type="PANTHER" id="PTHR43085:SF1">
    <property type="entry name" value="PSEUDOURIDINE KINASE-RELATED"/>
    <property type="match status" value="1"/>
</dbReference>
<dbReference type="PANTHER" id="PTHR43085">
    <property type="entry name" value="HEXOKINASE FAMILY MEMBER"/>
    <property type="match status" value="1"/>
</dbReference>
<dbReference type="Pfam" id="PF00294">
    <property type="entry name" value="PfkB"/>
    <property type="match status" value="1"/>
</dbReference>
<evidence type="ECO:0000259" key="6">
    <source>
        <dbReference type="Pfam" id="PF00294"/>
    </source>
</evidence>
<feature type="domain" description="Carbohydrate kinase PfkB" evidence="6">
    <location>
        <begin position="4"/>
        <end position="306"/>
    </location>
</feature>
<dbReference type="AlphaFoldDB" id="A0A198AKR6"/>
<protein>
    <submittedName>
        <fullName evidence="7">Sugar kinase</fullName>
    </submittedName>
</protein>
<accession>A0A198AKR6</accession>
<dbReference type="InterPro" id="IPR002173">
    <property type="entry name" value="Carboh/pur_kinase_PfkB_CS"/>
</dbReference>
<dbReference type="InterPro" id="IPR029056">
    <property type="entry name" value="Ribokinase-like"/>
</dbReference>
<organism evidence="7 8">
    <name type="scientific">Paenibacillus oryzisoli</name>
    <dbReference type="NCBI Taxonomy" id="1850517"/>
    <lineage>
        <taxon>Bacteria</taxon>
        <taxon>Bacillati</taxon>
        <taxon>Bacillota</taxon>
        <taxon>Bacilli</taxon>
        <taxon>Bacillales</taxon>
        <taxon>Paenibacillaceae</taxon>
        <taxon>Paenibacillus</taxon>
    </lineage>
</organism>
<reference evidence="7 8" key="1">
    <citation type="submission" date="2016-05" db="EMBL/GenBank/DDBJ databases">
        <title>Paenibacillus sp. 1ZS3-15 nov., isolated from the rhizosphere soil.</title>
        <authorList>
            <person name="Zhang X.X."/>
            <person name="Zhang J."/>
        </authorList>
    </citation>
    <scope>NUCLEOTIDE SEQUENCE [LARGE SCALE GENOMIC DNA]</scope>
    <source>
        <strain evidence="7 8">1ZS3-15</strain>
    </source>
</reference>
<evidence type="ECO:0000256" key="1">
    <source>
        <dbReference type="ARBA" id="ARBA00010688"/>
    </source>
</evidence>
<keyword evidence="4 7" id="KW-0418">Kinase</keyword>
<dbReference type="GO" id="GO:0016301">
    <property type="term" value="F:kinase activity"/>
    <property type="evidence" value="ECO:0007669"/>
    <property type="project" value="UniProtKB-KW"/>
</dbReference>
<evidence type="ECO:0000256" key="3">
    <source>
        <dbReference type="ARBA" id="ARBA00022741"/>
    </source>
</evidence>
<dbReference type="RefSeq" id="WP_068662291.1">
    <property type="nucleotide sequence ID" value="NZ_LYPB01000047.1"/>
</dbReference>
<dbReference type="InterPro" id="IPR050306">
    <property type="entry name" value="PfkB_Carbo_kinase"/>
</dbReference>
<name>A0A198AKR6_9BACL</name>
<sequence>MNFDVVALGEYLIDFTPAGRSEAGQPLFERNPGGAPVNVVAALAKFGKRAGFIGKVGSDPFGLYLREALLDVGVSDHGLVATDEAHTTMAFVQLDAEGDRSFHFARNPGADQLLREDEVHLAMLAEARIFHFGSISMTAEPVYTATLKAVHVAKERGALISYDPNWRPSLWKDEAQALEAIHVGLSLANLVKVSAEELVFLTAEQDLEKAARHLVEQYGITLLLVTAGGSGSFYQMKDWWGKVDTYPVLTVDTTGAGDAFLGALLYKVLEMGMPLQEWQEEELREALDFANAAGALATTRKGAIPSLGTFEEIHALMQEGNRPSSTSDPRRTG</sequence>
<dbReference type="GO" id="GO:0005524">
    <property type="term" value="F:ATP binding"/>
    <property type="evidence" value="ECO:0007669"/>
    <property type="project" value="UniProtKB-KW"/>
</dbReference>
<evidence type="ECO:0000256" key="4">
    <source>
        <dbReference type="ARBA" id="ARBA00022777"/>
    </source>
</evidence>
<evidence type="ECO:0000313" key="8">
    <source>
        <dbReference type="Proteomes" id="UP000078454"/>
    </source>
</evidence>
<keyword evidence="5" id="KW-0067">ATP-binding</keyword>
<dbReference type="EMBL" id="LYPB01000047">
    <property type="protein sequence ID" value="OAS21827.1"/>
    <property type="molecule type" value="Genomic_DNA"/>
</dbReference>
<keyword evidence="2" id="KW-0808">Transferase</keyword>
<dbReference type="PROSITE" id="PS00584">
    <property type="entry name" value="PFKB_KINASES_2"/>
    <property type="match status" value="1"/>
</dbReference>
<evidence type="ECO:0000313" key="7">
    <source>
        <dbReference type="EMBL" id="OAS21827.1"/>
    </source>
</evidence>
<evidence type="ECO:0000256" key="2">
    <source>
        <dbReference type="ARBA" id="ARBA00022679"/>
    </source>
</evidence>
<dbReference type="CDD" id="cd01167">
    <property type="entry name" value="bac_FRK"/>
    <property type="match status" value="1"/>
</dbReference>
<dbReference type="Gene3D" id="3.40.1190.20">
    <property type="match status" value="1"/>
</dbReference>
<comment type="similarity">
    <text evidence="1">Belongs to the carbohydrate kinase PfkB family.</text>
</comment>
<keyword evidence="3" id="KW-0547">Nucleotide-binding</keyword>
<dbReference type="InterPro" id="IPR011611">
    <property type="entry name" value="PfkB_dom"/>
</dbReference>